<keyword evidence="1" id="KW-0732">Signal</keyword>
<comment type="caution">
    <text evidence="2">The sequence shown here is derived from an EMBL/GenBank/DDBJ whole genome shotgun (WGS) entry which is preliminary data.</text>
</comment>
<feature type="chain" id="PRO_5026769497" description="DUF333 domain-containing protein" evidence="1">
    <location>
        <begin position="20"/>
        <end position="57"/>
    </location>
</feature>
<dbReference type="RefSeq" id="WP_165014522.1">
    <property type="nucleotide sequence ID" value="NZ_JAALDL010000009.1"/>
</dbReference>
<sequence length="57" mass="5873">MKIIFFAVVSALLAFNASAQSGESQGAGLGKNVECVYSGGMTNYVPIGYCKVTGGKH</sequence>
<keyword evidence="3" id="KW-1185">Reference proteome</keyword>
<evidence type="ECO:0000313" key="3">
    <source>
        <dbReference type="Proteomes" id="UP000473008"/>
    </source>
</evidence>
<gene>
    <name evidence="2" type="ORF">G5S52_13250</name>
</gene>
<evidence type="ECO:0000256" key="1">
    <source>
        <dbReference type="SAM" id="SignalP"/>
    </source>
</evidence>
<dbReference type="Proteomes" id="UP000473008">
    <property type="component" value="Unassembled WGS sequence"/>
</dbReference>
<dbReference type="AlphaFoldDB" id="A0A6M1RE54"/>
<dbReference type="EMBL" id="JAALDL010000009">
    <property type="protein sequence ID" value="NGN98580.1"/>
    <property type="molecule type" value="Genomic_DNA"/>
</dbReference>
<reference evidence="2 3" key="1">
    <citation type="submission" date="2020-02" db="EMBL/GenBank/DDBJ databases">
        <title>The draft genome of Grimontia sedimenta sp. nov., isolated from benthic sediments near coral reefs south of Kuwait.</title>
        <authorList>
            <person name="Mahmoud H.M."/>
            <person name="Jose L."/>
            <person name="Eapen S."/>
        </authorList>
    </citation>
    <scope>NUCLEOTIDE SEQUENCE [LARGE SCALE GENOMIC DNA]</scope>
    <source>
        <strain evidence="2 3">S25</strain>
    </source>
</reference>
<evidence type="ECO:0008006" key="4">
    <source>
        <dbReference type="Google" id="ProtNLM"/>
    </source>
</evidence>
<name>A0A6M1RE54_9GAMM</name>
<protein>
    <recommendedName>
        <fullName evidence="4">DUF333 domain-containing protein</fullName>
    </recommendedName>
</protein>
<accession>A0A6M1RE54</accession>
<proteinExistence type="predicted"/>
<evidence type="ECO:0000313" key="2">
    <source>
        <dbReference type="EMBL" id="NGN98580.1"/>
    </source>
</evidence>
<organism evidence="2 3">
    <name type="scientific">Grimontia sedimenti</name>
    <dbReference type="NCBI Taxonomy" id="2711294"/>
    <lineage>
        <taxon>Bacteria</taxon>
        <taxon>Pseudomonadati</taxon>
        <taxon>Pseudomonadota</taxon>
        <taxon>Gammaproteobacteria</taxon>
        <taxon>Vibrionales</taxon>
        <taxon>Vibrionaceae</taxon>
        <taxon>Grimontia</taxon>
    </lineage>
</organism>
<feature type="signal peptide" evidence="1">
    <location>
        <begin position="1"/>
        <end position="19"/>
    </location>
</feature>